<evidence type="ECO:0000256" key="9">
    <source>
        <dbReference type="SAM" id="SignalP"/>
    </source>
</evidence>
<sequence>MLASAVLVAALGVAVTGYAASAVVAGRSMSPTLEPGQRILVDPFAGDYAPVRLAVVVADRDGTAVVKRVVGVPGDRVRMVDGRAQVRPEGVGPWLSLVLPGTDDPWDTPRLCCAPDGSGGVAGSVEVPAGRVWLLGDNLAVSDDSRAYGFVPVSAIEGPVWLRTWPLDSADHLVAMAALSR</sequence>
<keyword evidence="4 8" id="KW-0378">Hydrolase</keyword>
<feature type="domain" description="Peptidase S26" evidence="10">
    <location>
        <begin position="5"/>
        <end position="165"/>
    </location>
</feature>
<dbReference type="GO" id="GO:0005886">
    <property type="term" value="C:plasma membrane"/>
    <property type="evidence" value="ECO:0007669"/>
    <property type="project" value="UniProtKB-SubCell"/>
</dbReference>
<comment type="subcellular location">
    <subcellularLocation>
        <location evidence="2">Cell membrane</location>
        <topology evidence="2">Single-pass type II membrane protein</topology>
    </subcellularLocation>
    <subcellularLocation>
        <location evidence="8">Membrane</location>
        <topology evidence="8">Single-pass type II membrane protein</topology>
    </subcellularLocation>
</comment>
<evidence type="ECO:0000256" key="5">
    <source>
        <dbReference type="ARBA" id="ARBA00023136"/>
    </source>
</evidence>
<keyword evidence="5" id="KW-0472">Membrane</keyword>
<comment type="catalytic activity">
    <reaction evidence="1 8">
        <text>Cleavage of hydrophobic, N-terminal signal or leader sequences from secreted and periplasmic proteins.</text>
        <dbReference type="EC" id="3.4.21.89"/>
    </reaction>
</comment>
<dbReference type="GO" id="GO:0009003">
    <property type="term" value="F:signal peptidase activity"/>
    <property type="evidence" value="ECO:0007669"/>
    <property type="project" value="UniProtKB-EC"/>
</dbReference>
<dbReference type="AlphaFoldDB" id="A0A918GMZ8"/>
<protein>
    <recommendedName>
        <fullName evidence="3 8">Signal peptidase I</fullName>
        <ecNumber evidence="3 8">3.4.21.89</ecNumber>
    </recommendedName>
</protein>
<dbReference type="PANTHER" id="PTHR12383">
    <property type="entry name" value="PROTEASE FAMILY S26 MITOCHONDRIAL INNER MEMBRANE PROTEASE-RELATED"/>
    <property type="match status" value="1"/>
</dbReference>
<evidence type="ECO:0000256" key="6">
    <source>
        <dbReference type="ARBA" id="ARBA00038445"/>
    </source>
</evidence>
<reference evidence="11" key="2">
    <citation type="submission" date="2020-09" db="EMBL/GenBank/DDBJ databases">
        <authorList>
            <person name="Sun Q."/>
            <person name="Ohkuma M."/>
        </authorList>
    </citation>
    <scope>NUCLEOTIDE SEQUENCE</scope>
    <source>
        <strain evidence="11">JCM 3276</strain>
    </source>
</reference>
<dbReference type="NCBIfam" id="TIGR02227">
    <property type="entry name" value="sigpep_I_bact"/>
    <property type="match status" value="1"/>
</dbReference>
<evidence type="ECO:0000259" key="10">
    <source>
        <dbReference type="Pfam" id="PF10502"/>
    </source>
</evidence>
<dbReference type="PANTHER" id="PTHR12383:SF16">
    <property type="entry name" value="MITOCHONDRIAL INNER MEMBRANE PROTEASE SUBUNIT 1"/>
    <property type="match status" value="1"/>
</dbReference>
<gene>
    <name evidence="11" type="ORF">GCM10010171_48740</name>
</gene>
<keyword evidence="12" id="KW-1185">Reference proteome</keyword>
<comment type="caution">
    <text evidence="11">The sequence shown here is derived from an EMBL/GenBank/DDBJ whole genome shotgun (WGS) entry which is preliminary data.</text>
</comment>
<evidence type="ECO:0000256" key="8">
    <source>
        <dbReference type="RuleBase" id="RU362042"/>
    </source>
</evidence>
<feature type="active site" evidence="7">
    <location>
        <position position="67"/>
    </location>
</feature>
<evidence type="ECO:0000256" key="7">
    <source>
        <dbReference type="PIRSR" id="PIRSR600223-1"/>
    </source>
</evidence>
<dbReference type="Proteomes" id="UP000660680">
    <property type="component" value="Unassembled WGS sequence"/>
</dbReference>
<dbReference type="EC" id="3.4.21.89" evidence="3 8"/>
<dbReference type="InterPro" id="IPR036286">
    <property type="entry name" value="LexA/Signal_pep-like_sf"/>
</dbReference>
<dbReference type="Pfam" id="PF10502">
    <property type="entry name" value="Peptidase_S26"/>
    <property type="match status" value="1"/>
</dbReference>
<name>A0A918GMZ8_9PSEU</name>
<evidence type="ECO:0000313" key="12">
    <source>
        <dbReference type="Proteomes" id="UP000660680"/>
    </source>
</evidence>
<feature type="active site" evidence="7">
    <location>
        <position position="28"/>
    </location>
</feature>
<dbReference type="CDD" id="cd06530">
    <property type="entry name" value="S26_SPase_I"/>
    <property type="match status" value="1"/>
</dbReference>
<evidence type="ECO:0000256" key="3">
    <source>
        <dbReference type="ARBA" id="ARBA00013208"/>
    </source>
</evidence>
<dbReference type="InterPro" id="IPR019533">
    <property type="entry name" value="Peptidase_S26"/>
</dbReference>
<feature type="chain" id="PRO_5037067385" description="Signal peptidase I" evidence="9">
    <location>
        <begin position="20"/>
        <end position="181"/>
    </location>
</feature>
<accession>A0A918GMZ8</accession>
<keyword evidence="9" id="KW-0732">Signal</keyword>
<dbReference type="GO" id="GO:0006465">
    <property type="term" value="P:signal peptide processing"/>
    <property type="evidence" value="ECO:0007669"/>
    <property type="project" value="InterPro"/>
</dbReference>
<evidence type="ECO:0000256" key="4">
    <source>
        <dbReference type="ARBA" id="ARBA00022801"/>
    </source>
</evidence>
<organism evidence="11 12">
    <name type="scientific">Actinokineospora fastidiosa</name>
    <dbReference type="NCBI Taxonomy" id="1816"/>
    <lineage>
        <taxon>Bacteria</taxon>
        <taxon>Bacillati</taxon>
        <taxon>Actinomycetota</taxon>
        <taxon>Actinomycetes</taxon>
        <taxon>Pseudonocardiales</taxon>
        <taxon>Pseudonocardiaceae</taxon>
        <taxon>Actinokineospora</taxon>
    </lineage>
</organism>
<dbReference type="InterPro" id="IPR019757">
    <property type="entry name" value="Pept_S26A_signal_pept_1_Lys-AS"/>
</dbReference>
<dbReference type="PROSITE" id="PS00760">
    <property type="entry name" value="SPASE_I_2"/>
    <property type="match status" value="1"/>
</dbReference>
<keyword evidence="8" id="KW-0645">Protease</keyword>
<dbReference type="EMBL" id="BMRB01000004">
    <property type="protein sequence ID" value="GGS47745.1"/>
    <property type="molecule type" value="Genomic_DNA"/>
</dbReference>
<evidence type="ECO:0000313" key="11">
    <source>
        <dbReference type="EMBL" id="GGS47745.1"/>
    </source>
</evidence>
<dbReference type="RefSeq" id="WP_189212874.1">
    <property type="nucleotide sequence ID" value="NZ_BMRB01000004.1"/>
</dbReference>
<dbReference type="SUPFAM" id="SSF51306">
    <property type="entry name" value="LexA/Signal peptidase"/>
    <property type="match status" value="1"/>
</dbReference>
<dbReference type="GO" id="GO:0004252">
    <property type="term" value="F:serine-type endopeptidase activity"/>
    <property type="evidence" value="ECO:0007669"/>
    <property type="project" value="InterPro"/>
</dbReference>
<dbReference type="PRINTS" id="PR00727">
    <property type="entry name" value="LEADERPTASE"/>
</dbReference>
<dbReference type="Gene3D" id="2.10.109.10">
    <property type="entry name" value="Umud Fragment, subunit A"/>
    <property type="match status" value="1"/>
</dbReference>
<dbReference type="InterPro" id="IPR000223">
    <property type="entry name" value="Pept_S26A_signal_pept_1"/>
</dbReference>
<reference evidence="11" key="1">
    <citation type="journal article" date="2014" name="Int. J. Syst. Evol. Microbiol.">
        <title>Complete genome sequence of Corynebacterium casei LMG S-19264T (=DSM 44701T), isolated from a smear-ripened cheese.</title>
        <authorList>
            <consortium name="US DOE Joint Genome Institute (JGI-PGF)"/>
            <person name="Walter F."/>
            <person name="Albersmeier A."/>
            <person name="Kalinowski J."/>
            <person name="Ruckert C."/>
        </authorList>
    </citation>
    <scope>NUCLEOTIDE SEQUENCE</scope>
    <source>
        <strain evidence="11">JCM 3276</strain>
    </source>
</reference>
<evidence type="ECO:0000256" key="1">
    <source>
        <dbReference type="ARBA" id="ARBA00000677"/>
    </source>
</evidence>
<evidence type="ECO:0000256" key="2">
    <source>
        <dbReference type="ARBA" id="ARBA00004401"/>
    </source>
</evidence>
<dbReference type="InterPro" id="IPR052064">
    <property type="entry name" value="Mito_IMP1_subunit"/>
</dbReference>
<proteinExistence type="inferred from homology"/>
<feature type="signal peptide" evidence="9">
    <location>
        <begin position="1"/>
        <end position="19"/>
    </location>
</feature>
<comment type="similarity">
    <text evidence="6">Belongs to the peptidase S26 family. IMP1 subfamily.</text>
</comment>